<dbReference type="InterPro" id="IPR027417">
    <property type="entry name" value="P-loop_NTPase"/>
</dbReference>
<keyword evidence="6" id="KW-0963">Cytoplasm</keyword>
<comment type="subcellular location">
    <subcellularLocation>
        <location evidence="2">Cytoplasm</location>
    </subcellularLocation>
    <subcellularLocation>
        <location evidence="1">Nucleus</location>
    </subcellularLocation>
</comment>
<evidence type="ECO:0000256" key="8">
    <source>
        <dbReference type="ARBA" id="ARBA00023242"/>
    </source>
</evidence>
<evidence type="ECO:0000313" key="11">
    <source>
        <dbReference type="Proteomes" id="UP000467700"/>
    </source>
</evidence>
<evidence type="ECO:0000256" key="7">
    <source>
        <dbReference type="ARBA" id="ARBA00022694"/>
    </source>
</evidence>
<dbReference type="Gene3D" id="3.40.50.300">
    <property type="entry name" value="P-loop containing nucleotide triphosphate hydrolases"/>
    <property type="match status" value="1"/>
</dbReference>
<dbReference type="GO" id="GO:0008023">
    <property type="term" value="C:transcription elongation factor complex"/>
    <property type="evidence" value="ECO:0007669"/>
    <property type="project" value="TreeGrafter"/>
</dbReference>
<proteinExistence type="inferred from homology"/>
<organism evidence="10 11">
    <name type="scientific">Cyclocybe aegerita</name>
    <name type="common">Black poplar mushroom</name>
    <name type="synonym">Agrocybe aegerita</name>
    <dbReference type="NCBI Taxonomy" id="1973307"/>
    <lineage>
        <taxon>Eukaryota</taxon>
        <taxon>Fungi</taxon>
        <taxon>Dikarya</taxon>
        <taxon>Basidiomycota</taxon>
        <taxon>Agaricomycotina</taxon>
        <taxon>Agaricomycetes</taxon>
        <taxon>Agaricomycetidae</taxon>
        <taxon>Agaricales</taxon>
        <taxon>Agaricineae</taxon>
        <taxon>Bolbitiaceae</taxon>
        <taxon>Cyclocybe</taxon>
    </lineage>
</organism>
<sequence length="439" mass="47497">MRKTFRPFPGRVAERRFGDGISVLAFIVSEGMGRRKMSSFKRKAIGKQALPVYPGTRISPASNQCLITSTGISSLDDILGGGLPLSCSLVFAAPDIHSSYGDLVQKYFFAQGLANGHRICLVGKDPEGFVKDVMWYPKSHSATPSAGDSEDEEKDEEKGDESQKVKIAWRYENMKQFKTTVGNSSSEAESYCQTFELASRVPEDVINKARKADRLRFVDVGLDALSPSAVLSEITRYMESDSSAPVRICITSLGSPVWGDLTSQNIVYFLHSLRATLRKHPHACASTSLAPEVSAASWGGAGWIDKVGWVSDGALTLSAFTANPALSSMFPAQHGLLQIHTLPSPHTLSAPSDRLSTLRGLSSSGENNLAFKCTRKRLIFETLHLDVEGGTSERRTRPSGLMVDGGGAPEAGEKVAQVEGGVGVRAKKGKKRVAFDYDF</sequence>
<dbReference type="GO" id="GO:0033588">
    <property type="term" value="C:elongator holoenzyme complex"/>
    <property type="evidence" value="ECO:0007669"/>
    <property type="project" value="InterPro"/>
</dbReference>
<evidence type="ECO:0000256" key="3">
    <source>
        <dbReference type="ARBA" id="ARBA00005043"/>
    </source>
</evidence>
<evidence type="ECO:0000256" key="1">
    <source>
        <dbReference type="ARBA" id="ARBA00004123"/>
    </source>
</evidence>
<evidence type="ECO:0000256" key="9">
    <source>
        <dbReference type="SAM" id="MobiDB-lite"/>
    </source>
</evidence>
<dbReference type="PANTHER" id="PTHR12896:SF1">
    <property type="entry name" value="ELONGATOR COMPLEX PROTEIN 4"/>
    <property type="match status" value="1"/>
</dbReference>
<dbReference type="InterPro" id="IPR008728">
    <property type="entry name" value="Elongator_complex_protein_4"/>
</dbReference>
<evidence type="ECO:0000256" key="6">
    <source>
        <dbReference type="ARBA" id="ARBA00022490"/>
    </source>
</evidence>
<gene>
    <name evidence="10" type="ORF">AAE3_LOCUS8840</name>
</gene>
<keyword evidence="11" id="KW-1185">Reference proteome</keyword>
<name>A0A8S0W8B7_CYCAE</name>
<evidence type="ECO:0000313" key="10">
    <source>
        <dbReference type="EMBL" id="CAA7266618.1"/>
    </source>
</evidence>
<dbReference type="AlphaFoldDB" id="A0A8S0W8B7"/>
<feature type="region of interest" description="Disordered" evidence="9">
    <location>
        <begin position="140"/>
        <end position="163"/>
    </location>
</feature>
<evidence type="ECO:0000256" key="4">
    <source>
        <dbReference type="ARBA" id="ARBA00007573"/>
    </source>
</evidence>
<comment type="caution">
    <text evidence="10">The sequence shown here is derived from an EMBL/GenBank/DDBJ whole genome shotgun (WGS) entry which is preliminary data.</text>
</comment>
<dbReference type="Proteomes" id="UP000467700">
    <property type="component" value="Unassembled WGS sequence"/>
</dbReference>
<dbReference type="PANTHER" id="PTHR12896">
    <property type="entry name" value="PAX6 NEIGHBOR PROTEIN PAXNEB"/>
    <property type="match status" value="1"/>
</dbReference>
<accession>A0A8S0W8B7</accession>
<dbReference type="Pfam" id="PF05625">
    <property type="entry name" value="PAXNEB"/>
    <property type="match status" value="1"/>
</dbReference>
<comment type="similarity">
    <text evidence="4">Belongs to the ELP4 family.</text>
</comment>
<dbReference type="OrthoDB" id="289162at2759"/>
<keyword evidence="8" id="KW-0539">Nucleus</keyword>
<dbReference type="CDD" id="cd19494">
    <property type="entry name" value="Elp4"/>
    <property type="match status" value="1"/>
</dbReference>
<evidence type="ECO:0000256" key="2">
    <source>
        <dbReference type="ARBA" id="ARBA00004496"/>
    </source>
</evidence>
<dbReference type="GO" id="GO:0002098">
    <property type="term" value="P:tRNA wobble uridine modification"/>
    <property type="evidence" value="ECO:0007669"/>
    <property type="project" value="InterPro"/>
</dbReference>
<keyword evidence="7" id="KW-0819">tRNA processing</keyword>
<protein>
    <recommendedName>
        <fullName evidence="5">Elongator complex protein 4</fullName>
    </recommendedName>
</protein>
<comment type="pathway">
    <text evidence="3">tRNA modification; 5-methoxycarbonylmethyl-2-thiouridine-tRNA biosynthesis.</text>
</comment>
<reference evidence="10 11" key="1">
    <citation type="submission" date="2020-01" db="EMBL/GenBank/DDBJ databases">
        <authorList>
            <person name="Gupta K D."/>
        </authorList>
    </citation>
    <scope>NUCLEOTIDE SEQUENCE [LARGE SCALE GENOMIC DNA]</scope>
</reference>
<dbReference type="EMBL" id="CACVBS010000055">
    <property type="protein sequence ID" value="CAA7266618.1"/>
    <property type="molecule type" value="Genomic_DNA"/>
</dbReference>
<evidence type="ECO:0000256" key="5">
    <source>
        <dbReference type="ARBA" id="ARBA00020265"/>
    </source>
</evidence>
<dbReference type="GO" id="GO:0005737">
    <property type="term" value="C:cytoplasm"/>
    <property type="evidence" value="ECO:0007669"/>
    <property type="project" value="UniProtKB-SubCell"/>
</dbReference>